<evidence type="ECO:0000256" key="3">
    <source>
        <dbReference type="ARBA" id="ARBA00022598"/>
    </source>
</evidence>
<dbReference type="Pfam" id="PF00988">
    <property type="entry name" value="CPSase_sm_chain"/>
    <property type="match status" value="1"/>
</dbReference>
<evidence type="ECO:0000256" key="6">
    <source>
        <dbReference type="ARBA" id="ARBA00022962"/>
    </source>
</evidence>
<dbReference type="PRINTS" id="PR00097">
    <property type="entry name" value="ANTSNTHASEII"/>
</dbReference>
<dbReference type="NCBIfam" id="TIGR01368">
    <property type="entry name" value="CPSaseIIsmall"/>
    <property type="match status" value="1"/>
</dbReference>
<dbReference type="NCBIfam" id="NF009475">
    <property type="entry name" value="PRK12838.1"/>
    <property type="match status" value="1"/>
</dbReference>
<dbReference type="Gene3D" id="3.50.30.20">
    <property type="entry name" value="Carbamoyl-phosphate synthase small subunit, N-terminal domain"/>
    <property type="match status" value="1"/>
</dbReference>
<feature type="binding site" evidence="8">
    <location>
        <position position="247"/>
    </location>
    <ligand>
        <name>L-glutamine</name>
        <dbReference type="ChEBI" id="CHEBI:58359"/>
    </ligand>
</feature>
<dbReference type="Pfam" id="PF00117">
    <property type="entry name" value="GATase"/>
    <property type="match status" value="1"/>
</dbReference>
<dbReference type="SUPFAM" id="SSF52021">
    <property type="entry name" value="Carbamoyl phosphate synthetase, small subunit N-terminal domain"/>
    <property type="match status" value="1"/>
</dbReference>
<evidence type="ECO:0000259" key="9">
    <source>
        <dbReference type="SMART" id="SM01097"/>
    </source>
</evidence>
<dbReference type="InterPro" id="IPR017926">
    <property type="entry name" value="GATASE"/>
</dbReference>
<keyword evidence="8" id="KW-0028">Amino-acid biosynthesis</keyword>
<keyword evidence="5 8" id="KW-0067">ATP-binding</keyword>
<dbReference type="PROSITE" id="PS51273">
    <property type="entry name" value="GATASE_TYPE_1"/>
    <property type="match status" value="1"/>
</dbReference>
<dbReference type="PRINTS" id="PR00096">
    <property type="entry name" value="GATASE"/>
</dbReference>
<feature type="binding site" evidence="8">
    <location>
        <position position="291"/>
    </location>
    <ligand>
        <name>L-glutamine</name>
        <dbReference type="ChEBI" id="CHEBI:58359"/>
    </ligand>
</feature>
<comment type="pathway">
    <text evidence="1 8">Amino-acid biosynthesis; L-arginine biosynthesis; carbamoyl phosphate from bicarbonate: step 1/1.</text>
</comment>
<dbReference type="Proteomes" id="UP001595772">
    <property type="component" value="Unassembled WGS sequence"/>
</dbReference>
<dbReference type="PANTHER" id="PTHR43418">
    <property type="entry name" value="MULTIFUNCTIONAL TRYPTOPHAN BIOSYNTHESIS PROTEIN-RELATED"/>
    <property type="match status" value="1"/>
</dbReference>
<dbReference type="EC" id="6.3.5.5" evidence="8"/>
<evidence type="ECO:0000256" key="8">
    <source>
        <dbReference type="HAMAP-Rule" id="MF_01209"/>
    </source>
</evidence>
<feature type="binding site" evidence="8">
    <location>
        <position position="250"/>
    </location>
    <ligand>
        <name>L-glutamine</name>
        <dbReference type="ChEBI" id="CHEBI:58359"/>
    </ligand>
</feature>
<dbReference type="EMBL" id="JBHSAO010000008">
    <property type="protein sequence ID" value="MFC4024588.1"/>
    <property type="molecule type" value="Genomic_DNA"/>
</dbReference>
<organism evidence="10 11">
    <name type="scientific">Oceanobacillus longus</name>
    <dbReference type="NCBI Taxonomy" id="930120"/>
    <lineage>
        <taxon>Bacteria</taxon>
        <taxon>Bacillati</taxon>
        <taxon>Bacillota</taxon>
        <taxon>Bacilli</taxon>
        <taxon>Bacillales</taxon>
        <taxon>Bacillaceae</taxon>
        <taxon>Oceanobacillus</taxon>
    </lineage>
</organism>
<dbReference type="CDD" id="cd01744">
    <property type="entry name" value="GATase1_CPSase"/>
    <property type="match status" value="1"/>
</dbReference>
<dbReference type="InterPro" id="IPR050472">
    <property type="entry name" value="Anth_synth/Amidotransfase"/>
</dbReference>
<feature type="binding site" evidence="8">
    <location>
        <position position="290"/>
    </location>
    <ligand>
        <name>L-glutamine</name>
        <dbReference type="ChEBI" id="CHEBI:58359"/>
    </ligand>
</feature>
<dbReference type="RefSeq" id="WP_379497076.1">
    <property type="nucleotide sequence ID" value="NZ_JBHSAO010000008.1"/>
</dbReference>
<dbReference type="PANTHER" id="PTHR43418:SF7">
    <property type="entry name" value="CARBAMOYL-PHOSPHATE SYNTHASE SMALL CHAIN"/>
    <property type="match status" value="1"/>
</dbReference>
<evidence type="ECO:0000256" key="4">
    <source>
        <dbReference type="ARBA" id="ARBA00022741"/>
    </source>
</evidence>
<proteinExistence type="inferred from homology"/>
<dbReference type="SMART" id="SM01097">
    <property type="entry name" value="CPSase_sm_chain"/>
    <property type="match status" value="1"/>
</dbReference>
<comment type="catalytic activity">
    <reaction evidence="8">
        <text>L-glutamine + H2O = L-glutamate + NH4(+)</text>
        <dbReference type="Rhea" id="RHEA:15889"/>
        <dbReference type="ChEBI" id="CHEBI:15377"/>
        <dbReference type="ChEBI" id="CHEBI:28938"/>
        <dbReference type="ChEBI" id="CHEBI:29985"/>
        <dbReference type="ChEBI" id="CHEBI:58359"/>
    </reaction>
</comment>
<gene>
    <name evidence="8" type="primary">carA</name>
    <name evidence="10" type="ORF">ACFOUV_12355</name>
</gene>
<feature type="binding site" evidence="8">
    <location>
        <position position="219"/>
    </location>
    <ligand>
        <name>L-glutamine</name>
        <dbReference type="ChEBI" id="CHEBI:58359"/>
    </ligand>
</feature>
<feature type="binding site" evidence="8">
    <location>
        <position position="288"/>
    </location>
    <ligand>
        <name>L-glutamine</name>
        <dbReference type="ChEBI" id="CHEBI:58359"/>
    </ligand>
</feature>
<evidence type="ECO:0000313" key="10">
    <source>
        <dbReference type="EMBL" id="MFC4024588.1"/>
    </source>
</evidence>
<comment type="pathway">
    <text evidence="8">Pyrimidine metabolism; UMP biosynthesis via de novo pathway; (S)-dihydroorotate from bicarbonate: step 1/3.</text>
</comment>
<keyword evidence="4 8" id="KW-0547">Nucleotide-binding</keyword>
<dbReference type="InterPro" id="IPR036480">
    <property type="entry name" value="CarbP_synth_ssu_N_sf"/>
</dbReference>
<sequence>MSKGYLILETGEQFEGDWIGAQQEISGEVVFNTSMTGYQEMMTDPSYAGQILTFCYPIIGSYGVNQEDDESHKLSVSAVIASDVCDEPSHYQSTSSFSEELKDANIPGLKNVDTRSLVAVIRKHKTVVGKIVSEKEKDKQQLSSDWGKIENMELVNRVSVKSPQTYGNGLYHVVLIDYGYKKSILQALLAQCKVTVVPYHTSLETIESMNPNGILLSNGPGDPMELKEYFPVIKALTENYPTLGICLGHQLIALAYGATTKKMPFGHRGANHPVKDLLTGKVRMTSQNHGYVVEENSIDSRYFQVLFRNVNDRSLEGMKHVSKPIQSVQFHPEAHPGPSDTEYIFNAFIQQVTIAAQEGAPAYVEA</sequence>
<dbReference type="InterPro" id="IPR002474">
    <property type="entry name" value="CarbamoylP_synth_ssu_N"/>
</dbReference>
<dbReference type="InterPro" id="IPR029062">
    <property type="entry name" value="Class_I_gatase-like"/>
</dbReference>
<dbReference type="InterPro" id="IPR006274">
    <property type="entry name" value="CarbamoylP_synth_ssu"/>
</dbReference>
<feature type="active site" evidence="8">
    <location>
        <position position="331"/>
    </location>
</feature>
<keyword evidence="8" id="KW-0055">Arginine biosynthesis</keyword>
<keyword evidence="8" id="KW-0665">Pyrimidine biosynthesis</keyword>
<feature type="active site" evidence="8">
    <location>
        <position position="333"/>
    </location>
</feature>
<evidence type="ECO:0000313" key="11">
    <source>
        <dbReference type="Proteomes" id="UP001595772"/>
    </source>
</evidence>
<keyword evidence="6 8" id="KW-0315">Glutamine amidotransferase</keyword>
<comment type="function">
    <text evidence="8">Small subunit of the glutamine-dependent carbamoyl phosphate synthetase (CPSase). CPSase catalyzes the formation of carbamoyl phosphate from the ammonia moiety of glutamine, carbonate, and phosphate donated by ATP, constituting the first step of 2 biosynthetic pathways, one leading to arginine and/or urea and the other to pyrimidine nucleotides. The small subunit (glutamine amidotransferase) binds and cleaves glutamine to supply the large subunit with the substrate ammonia.</text>
</comment>
<feature type="binding site" evidence="8">
    <location>
        <position position="221"/>
    </location>
    <ligand>
        <name>L-glutamine</name>
        <dbReference type="ChEBI" id="CHEBI:58359"/>
    </ligand>
</feature>
<feature type="domain" description="Carbamoyl-phosphate synthase small subunit N-terminal" evidence="9">
    <location>
        <begin position="2"/>
        <end position="132"/>
    </location>
</feature>
<accession>A0ABV8GXG2</accession>
<evidence type="ECO:0000256" key="5">
    <source>
        <dbReference type="ARBA" id="ARBA00022840"/>
    </source>
</evidence>
<dbReference type="InterPro" id="IPR035686">
    <property type="entry name" value="CPSase_GATase1"/>
</dbReference>
<evidence type="ECO:0000256" key="2">
    <source>
        <dbReference type="ARBA" id="ARBA00007800"/>
    </source>
</evidence>
<comment type="subunit">
    <text evidence="8">Composed of two chains; the small (or glutamine) chain promotes the hydrolysis of glutamine to ammonia, which is used by the large (or ammonia) chain to synthesize carbamoyl phosphate. Tetramer of heterodimers (alpha,beta)4.</text>
</comment>
<reference evidence="11" key="1">
    <citation type="journal article" date="2019" name="Int. J. Syst. Evol. Microbiol.">
        <title>The Global Catalogue of Microorganisms (GCM) 10K type strain sequencing project: providing services to taxonomists for standard genome sequencing and annotation.</title>
        <authorList>
            <consortium name="The Broad Institute Genomics Platform"/>
            <consortium name="The Broad Institute Genome Sequencing Center for Infectious Disease"/>
            <person name="Wu L."/>
            <person name="Ma J."/>
        </authorList>
    </citation>
    <scope>NUCLEOTIDE SEQUENCE [LARGE SCALE GENOMIC DNA]</scope>
    <source>
        <strain evidence="11">IBRC-M 10703</strain>
    </source>
</reference>
<protein>
    <recommendedName>
        <fullName evidence="8">Carbamoyl phosphate synthase small chain</fullName>
        <ecNumber evidence="8">6.3.5.5</ecNumber>
    </recommendedName>
    <alternativeName>
        <fullName evidence="8">Carbamoyl phosphate synthetase glutamine chain</fullName>
    </alternativeName>
</protein>
<keyword evidence="3 8" id="KW-0436">Ligase</keyword>
<feature type="active site" description="Nucleophile" evidence="8">
    <location>
        <position position="246"/>
    </location>
</feature>
<evidence type="ECO:0000256" key="1">
    <source>
        <dbReference type="ARBA" id="ARBA00005077"/>
    </source>
</evidence>
<comment type="catalytic activity">
    <reaction evidence="7 8">
        <text>hydrogencarbonate + L-glutamine + 2 ATP + H2O = carbamoyl phosphate + L-glutamate + 2 ADP + phosphate + 2 H(+)</text>
        <dbReference type="Rhea" id="RHEA:18633"/>
        <dbReference type="ChEBI" id="CHEBI:15377"/>
        <dbReference type="ChEBI" id="CHEBI:15378"/>
        <dbReference type="ChEBI" id="CHEBI:17544"/>
        <dbReference type="ChEBI" id="CHEBI:29985"/>
        <dbReference type="ChEBI" id="CHEBI:30616"/>
        <dbReference type="ChEBI" id="CHEBI:43474"/>
        <dbReference type="ChEBI" id="CHEBI:58228"/>
        <dbReference type="ChEBI" id="CHEBI:58359"/>
        <dbReference type="ChEBI" id="CHEBI:456216"/>
        <dbReference type="EC" id="6.3.5.5"/>
    </reaction>
</comment>
<feature type="binding site" evidence="8">
    <location>
        <position position="46"/>
    </location>
    <ligand>
        <name>L-glutamine</name>
        <dbReference type="ChEBI" id="CHEBI:58359"/>
    </ligand>
</feature>
<dbReference type="SUPFAM" id="SSF52317">
    <property type="entry name" value="Class I glutamine amidotransferase-like"/>
    <property type="match status" value="1"/>
</dbReference>
<dbReference type="PRINTS" id="PR00099">
    <property type="entry name" value="CPSGATASE"/>
</dbReference>
<dbReference type="HAMAP" id="MF_01209">
    <property type="entry name" value="CPSase_S_chain"/>
    <property type="match status" value="1"/>
</dbReference>
<keyword evidence="11" id="KW-1185">Reference proteome</keyword>
<comment type="similarity">
    <text evidence="2 8">Belongs to the CarA family.</text>
</comment>
<dbReference type="Gene3D" id="3.40.50.880">
    <property type="match status" value="1"/>
</dbReference>
<feature type="region of interest" description="CPSase" evidence="8">
    <location>
        <begin position="1"/>
        <end position="171"/>
    </location>
</feature>
<evidence type="ECO:0000256" key="7">
    <source>
        <dbReference type="ARBA" id="ARBA00048816"/>
    </source>
</evidence>
<name>A0ABV8GXG2_9BACI</name>
<comment type="caution">
    <text evidence="10">The sequence shown here is derived from an EMBL/GenBank/DDBJ whole genome shotgun (WGS) entry which is preliminary data.</text>
</comment>